<dbReference type="OrthoDB" id="24745at2759"/>
<dbReference type="FunCoup" id="A0A167KYG7">
    <property type="interactions" value="167"/>
</dbReference>
<evidence type="ECO:0000313" key="4">
    <source>
        <dbReference type="Proteomes" id="UP000077315"/>
    </source>
</evidence>
<dbReference type="EMBL" id="KV440992">
    <property type="protein sequence ID" value="OAD69176.1"/>
    <property type="molecule type" value="Genomic_DNA"/>
</dbReference>
<dbReference type="STRING" id="763407.A0A167KYG7"/>
<dbReference type="GO" id="GO:0000172">
    <property type="term" value="C:ribonuclease MRP complex"/>
    <property type="evidence" value="ECO:0007669"/>
    <property type="project" value="TreeGrafter"/>
</dbReference>
<dbReference type="Gene3D" id="3.30.70.3250">
    <property type="entry name" value="Ribonuclease P, Pop5 subunit"/>
    <property type="match status" value="1"/>
</dbReference>
<dbReference type="Pfam" id="PF01900">
    <property type="entry name" value="RNase_P_Rpp14"/>
    <property type="match status" value="1"/>
</dbReference>
<dbReference type="VEuPathDB" id="FungiDB:PHYBLDRAFT_149581"/>
<dbReference type="AlphaFoldDB" id="A0A167KYG7"/>
<evidence type="ECO:0000256" key="2">
    <source>
        <dbReference type="ARBA" id="ARBA00022694"/>
    </source>
</evidence>
<dbReference type="PANTHER" id="PTHR15441">
    <property type="entry name" value="RIBONUCLEASE P PROTEIN SUBUNIT P14"/>
    <property type="match status" value="1"/>
</dbReference>
<dbReference type="GO" id="GO:0033204">
    <property type="term" value="F:ribonuclease P RNA binding"/>
    <property type="evidence" value="ECO:0007669"/>
    <property type="project" value="TreeGrafter"/>
</dbReference>
<name>A0A167KYG7_PHYB8</name>
<keyword evidence="4" id="KW-1185">Reference proteome</keyword>
<dbReference type="GO" id="GO:0030681">
    <property type="term" value="C:multimeric ribonuclease P complex"/>
    <property type="evidence" value="ECO:0007669"/>
    <property type="project" value="TreeGrafter"/>
</dbReference>
<dbReference type="GO" id="GO:0001682">
    <property type="term" value="P:tRNA 5'-leader removal"/>
    <property type="evidence" value="ECO:0007669"/>
    <property type="project" value="InterPro"/>
</dbReference>
<evidence type="ECO:0000313" key="3">
    <source>
        <dbReference type="EMBL" id="OAD69176.1"/>
    </source>
</evidence>
<reference evidence="4" key="1">
    <citation type="submission" date="2015-06" db="EMBL/GenBank/DDBJ databases">
        <title>Expansion of signal transduction pathways in fungi by whole-genome duplication.</title>
        <authorList>
            <consortium name="DOE Joint Genome Institute"/>
            <person name="Corrochano L.M."/>
            <person name="Kuo A."/>
            <person name="Marcet-Houben M."/>
            <person name="Polaino S."/>
            <person name="Salamov A."/>
            <person name="Villalobos J.M."/>
            <person name="Alvarez M.I."/>
            <person name="Avalos J."/>
            <person name="Benito E.P."/>
            <person name="Benoit I."/>
            <person name="Burger G."/>
            <person name="Camino L.P."/>
            <person name="Canovas D."/>
            <person name="Cerda-Olmedo E."/>
            <person name="Cheng J.-F."/>
            <person name="Dominguez A."/>
            <person name="Elias M."/>
            <person name="Eslava A.P."/>
            <person name="Glaser F."/>
            <person name="Grimwood J."/>
            <person name="Gutierrez G."/>
            <person name="Heitman J."/>
            <person name="Henrissat B."/>
            <person name="Iturriaga E.A."/>
            <person name="Lang B.F."/>
            <person name="Lavin J.L."/>
            <person name="Lee S."/>
            <person name="Li W."/>
            <person name="Lindquist E."/>
            <person name="Lopez-Garcia S."/>
            <person name="Luque E.M."/>
            <person name="Marcos A.T."/>
            <person name="Martin J."/>
            <person name="McCluskey K."/>
            <person name="Medina H.R."/>
            <person name="Miralles-Duran A."/>
            <person name="Miyazaki A."/>
            <person name="Munoz-Torres E."/>
            <person name="Oguiza J.A."/>
            <person name="Ohm R."/>
            <person name="Olmedo M."/>
            <person name="Orejas M."/>
            <person name="Ortiz-Castellanos L."/>
            <person name="Pisabarro A.G."/>
            <person name="Rodriguez-Romero J."/>
            <person name="Ruiz-Herrera J."/>
            <person name="Ruiz-Vazquez R."/>
            <person name="Sanz C."/>
            <person name="Schackwitz W."/>
            <person name="Schmutz J."/>
            <person name="Shahriari M."/>
            <person name="Shelest E."/>
            <person name="Silva-Franco F."/>
            <person name="Soanes D."/>
            <person name="Syed K."/>
            <person name="Tagua V.G."/>
            <person name="Talbot N.J."/>
            <person name="Thon M."/>
            <person name="De vries R.P."/>
            <person name="Wiebenga A."/>
            <person name="Yadav J.S."/>
            <person name="Braun E.L."/>
            <person name="Baker S."/>
            <person name="Garre V."/>
            <person name="Horwitz B."/>
            <person name="Torres-Martinez S."/>
            <person name="Idnurm A."/>
            <person name="Herrera-Estrella A."/>
            <person name="Gabaldon T."/>
            <person name="Grigoriev I.V."/>
        </authorList>
    </citation>
    <scope>NUCLEOTIDE SEQUENCE [LARGE SCALE GENOMIC DNA]</scope>
    <source>
        <strain evidence="4">NRRL 1555(-)</strain>
    </source>
</reference>
<accession>A0A167KYG7</accession>
<sequence>MVRVKSRWLLFEIVEDPFIQDSKVVFPHTPFNITEEHLTRIIRETITIHHGDFGSGMAWNTSVKWFNSTTRTGIMRVGREYVDLVMGSLFFVKQIHSMQASFNILHSSGTLISIQKTAIERDRSFYLEEKERAERKGQAYDAMSRIEANISKINQLEAH</sequence>
<dbReference type="SUPFAM" id="SSF160350">
    <property type="entry name" value="Rnp2-like"/>
    <property type="match status" value="1"/>
</dbReference>
<protein>
    <submittedName>
        <fullName evidence="3">Uncharacterized protein</fullName>
    </submittedName>
</protein>
<comment type="similarity">
    <text evidence="1">Belongs to the eukaryotic/archaeal RNase P protein component 2 family.</text>
</comment>
<gene>
    <name evidence="3" type="ORF">PHYBLDRAFT_149581</name>
</gene>
<evidence type="ECO:0000256" key="1">
    <source>
        <dbReference type="ARBA" id="ARBA00010800"/>
    </source>
</evidence>
<dbReference type="Proteomes" id="UP000077315">
    <property type="component" value="Unassembled WGS sequence"/>
</dbReference>
<organism evidence="3 4">
    <name type="scientific">Phycomyces blakesleeanus (strain ATCC 8743b / DSM 1359 / FGSC 10004 / NBRC 33097 / NRRL 1555)</name>
    <dbReference type="NCBI Taxonomy" id="763407"/>
    <lineage>
        <taxon>Eukaryota</taxon>
        <taxon>Fungi</taxon>
        <taxon>Fungi incertae sedis</taxon>
        <taxon>Mucoromycota</taxon>
        <taxon>Mucoromycotina</taxon>
        <taxon>Mucoromycetes</taxon>
        <taxon>Mucorales</taxon>
        <taxon>Phycomycetaceae</taxon>
        <taxon>Phycomyces</taxon>
    </lineage>
</organism>
<dbReference type="PANTHER" id="PTHR15441:SF2">
    <property type="entry name" value="RIBONUCLEASE P_MRP PROTEIN SUBUNIT POP5"/>
    <property type="match status" value="1"/>
</dbReference>
<proteinExistence type="inferred from homology"/>
<keyword evidence="2" id="KW-0819">tRNA processing</keyword>
<dbReference type="GO" id="GO:0005730">
    <property type="term" value="C:nucleolus"/>
    <property type="evidence" value="ECO:0007669"/>
    <property type="project" value="TreeGrafter"/>
</dbReference>
<dbReference type="GeneID" id="28993206"/>
<dbReference type="InterPro" id="IPR002759">
    <property type="entry name" value="Pop5/Rpp14/Rnp2-like"/>
</dbReference>
<dbReference type="InterPro" id="IPR038085">
    <property type="entry name" value="Rnp2-like_sf"/>
</dbReference>
<dbReference type="RefSeq" id="XP_018287216.1">
    <property type="nucleotide sequence ID" value="XM_018432300.1"/>
</dbReference>
<dbReference type="InParanoid" id="A0A167KYG7"/>